<evidence type="ECO:0000313" key="1">
    <source>
        <dbReference type="Proteomes" id="UP000095286"/>
    </source>
</evidence>
<protein>
    <submittedName>
        <fullName evidence="2">G_PROTEIN_RECEP_F1_2 domain-containing protein</fullName>
    </submittedName>
</protein>
<dbReference type="Proteomes" id="UP000095286">
    <property type="component" value="Unplaced"/>
</dbReference>
<accession>A0AC35TZ24</accession>
<evidence type="ECO:0000313" key="2">
    <source>
        <dbReference type="WBParaSite" id="RSKR_0000568250.1"/>
    </source>
</evidence>
<organism evidence="1 2">
    <name type="scientific">Rhabditophanes sp. KR3021</name>
    <dbReference type="NCBI Taxonomy" id="114890"/>
    <lineage>
        <taxon>Eukaryota</taxon>
        <taxon>Metazoa</taxon>
        <taxon>Ecdysozoa</taxon>
        <taxon>Nematoda</taxon>
        <taxon>Chromadorea</taxon>
        <taxon>Rhabditida</taxon>
        <taxon>Tylenchina</taxon>
        <taxon>Panagrolaimomorpha</taxon>
        <taxon>Strongyloidoidea</taxon>
        <taxon>Alloionematidae</taxon>
        <taxon>Rhabditophanes</taxon>
    </lineage>
</organism>
<name>A0AC35TZ24_9BILA</name>
<reference evidence="2" key="1">
    <citation type="submission" date="2016-11" db="UniProtKB">
        <authorList>
            <consortium name="WormBaseParasite"/>
        </authorList>
    </citation>
    <scope>IDENTIFICATION</scope>
    <source>
        <strain evidence="2">KR3021</strain>
    </source>
</reference>
<sequence>MGLMNNSQYTVFMYDTRMTSIFTYTSYALVINLLYGVGYGVIINFIPISKELLKSKKEAKFDTVRKIEQAMKKITTIFYIPIFIGLSPFAVGFIVLNILRISVSKDVERWVGAGVVIGPIMYYIIAPLVTIYTIRGSKRSRKQIVAVKPLG</sequence>
<proteinExistence type="predicted"/>
<dbReference type="WBParaSite" id="RSKR_0000568250.1">
    <property type="protein sequence ID" value="RSKR_0000568250.1"/>
    <property type="gene ID" value="RSKR_0000568250"/>
</dbReference>